<name>A0A2V0NKH3_9CHLO</name>
<feature type="compositionally biased region" description="Low complexity" evidence="1">
    <location>
        <begin position="10"/>
        <end position="42"/>
    </location>
</feature>
<dbReference type="AlphaFoldDB" id="A0A2V0NKH3"/>
<evidence type="ECO:0000313" key="3">
    <source>
        <dbReference type="EMBL" id="GBF87808.1"/>
    </source>
</evidence>
<evidence type="ECO:0000256" key="1">
    <source>
        <dbReference type="SAM" id="MobiDB-lite"/>
    </source>
</evidence>
<keyword evidence="2" id="KW-0472">Membrane</keyword>
<keyword evidence="4" id="KW-1185">Reference proteome</keyword>
<feature type="compositionally biased region" description="Basic and acidic residues" evidence="1">
    <location>
        <begin position="53"/>
        <end position="62"/>
    </location>
</feature>
<keyword evidence="2" id="KW-1133">Transmembrane helix</keyword>
<feature type="transmembrane region" description="Helical" evidence="2">
    <location>
        <begin position="149"/>
        <end position="170"/>
    </location>
</feature>
<evidence type="ECO:0000256" key="2">
    <source>
        <dbReference type="SAM" id="Phobius"/>
    </source>
</evidence>
<reference evidence="3 4" key="1">
    <citation type="journal article" date="2018" name="Sci. Rep.">
        <title>Raphidocelis subcapitata (=Pseudokirchneriella subcapitata) provides an insight into genome evolution and environmental adaptations in the Sphaeropleales.</title>
        <authorList>
            <person name="Suzuki S."/>
            <person name="Yamaguchi H."/>
            <person name="Nakajima N."/>
            <person name="Kawachi M."/>
        </authorList>
    </citation>
    <scope>NUCLEOTIDE SEQUENCE [LARGE SCALE GENOMIC DNA]</scope>
    <source>
        <strain evidence="3 4">NIES-35</strain>
    </source>
</reference>
<protein>
    <submittedName>
        <fullName evidence="3">Uncharacterized protein</fullName>
    </submittedName>
</protein>
<proteinExistence type="predicted"/>
<dbReference type="STRING" id="307507.A0A2V0NKH3"/>
<feature type="region of interest" description="Disordered" evidence="1">
    <location>
        <begin position="1"/>
        <end position="92"/>
    </location>
</feature>
<comment type="caution">
    <text evidence="3">The sequence shown here is derived from an EMBL/GenBank/DDBJ whole genome shotgun (WGS) entry which is preliminary data.</text>
</comment>
<dbReference type="InParanoid" id="A0A2V0NKH3"/>
<organism evidence="3 4">
    <name type="scientific">Raphidocelis subcapitata</name>
    <dbReference type="NCBI Taxonomy" id="307507"/>
    <lineage>
        <taxon>Eukaryota</taxon>
        <taxon>Viridiplantae</taxon>
        <taxon>Chlorophyta</taxon>
        <taxon>core chlorophytes</taxon>
        <taxon>Chlorophyceae</taxon>
        <taxon>CS clade</taxon>
        <taxon>Sphaeropleales</taxon>
        <taxon>Selenastraceae</taxon>
        <taxon>Raphidocelis</taxon>
    </lineage>
</organism>
<gene>
    <name evidence="3" type="ORF">Rsub_00519</name>
</gene>
<sequence length="179" mass="17991">MALPCSRAFSGTAAGARSRPAACARSPQPFCSAPPRRCAPRAAPEDGGEDLSDLLKDLERFQQRSGAAGASAPAGPSRTAAGPAAAARAGGGGAEAGGGAAKELLDKLLIADFFFVVLALAWLAAGLGAQGALHSSALLDAWFPLWPLVFQPAIGVLMLGALVSGGLGWLKEQEEKKGA</sequence>
<dbReference type="EMBL" id="BDRX01000002">
    <property type="protein sequence ID" value="GBF87808.1"/>
    <property type="molecule type" value="Genomic_DNA"/>
</dbReference>
<feature type="transmembrane region" description="Helical" evidence="2">
    <location>
        <begin position="108"/>
        <end position="129"/>
    </location>
</feature>
<dbReference type="Proteomes" id="UP000247498">
    <property type="component" value="Unassembled WGS sequence"/>
</dbReference>
<keyword evidence="2" id="KW-0812">Transmembrane</keyword>
<accession>A0A2V0NKH3</accession>
<dbReference type="OrthoDB" id="530005at2759"/>
<feature type="compositionally biased region" description="Low complexity" evidence="1">
    <location>
        <begin position="64"/>
        <end position="88"/>
    </location>
</feature>
<evidence type="ECO:0000313" key="4">
    <source>
        <dbReference type="Proteomes" id="UP000247498"/>
    </source>
</evidence>